<keyword evidence="1" id="KW-0812">Transmembrane</keyword>
<feature type="transmembrane region" description="Helical" evidence="1">
    <location>
        <begin position="21"/>
        <end position="40"/>
    </location>
</feature>
<protein>
    <submittedName>
        <fullName evidence="2">Uncharacterized protein</fullName>
    </submittedName>
</protein>
<keyword evidence="1" id="KW-0472">Membrane</keyword>
<evidence type="ECO:0000313" key="3">
    <source>
        <dbReference type="Proteomes" id="UP000315540"/>
    </source>
</evidence>
<feature type="transmembrane region" description="Helical" evidence="1">
    <location>
        <begin position="165"/>
        <end position="182"/>
    </location>
</feature>
<feature type="transmembrane region" description="Helical" evidence="1">
    <location>
        <begin position="65"/>
        <end position="87"/>
    </location>
</feature>
<accession>A0A504JA28</accession>
<evidence type="ECO:0000256" key="1">
    <source>
        <dbReference type="SAM" id="Phobius"/>
    </source>
</evidence>
<sequence>MKIIKPNFTISTIGKFRFYSGIFVGIGYGIIFNTLLRLVLKLCNLGDIITDISWSSTLNFKTSTYNLTLIGCASLAFSFCFTTYMWLSKPFASHRRKTLKLRMGQVNPIWILFGVLLFLLRMFWFFTGVALTIEKDYTYLGFMIPIFIYLFCWNVISDIYKSKKAFLISLPICIIIAGILSSI</sequence>
<name>A0A504JA28_9FLAO</name>
<dbReference type="RefSeq" id="WP_140594628.1">
    <property type="nucleotide sequence ID" value="NZ_VFWZ01000004.1"/>
</dbReference>
<dbReference type="AlphaFoldDB" id="A0A504JA28"/>
<dbReference type="EMBL" id="VFWZ01000004">
    <property type="protein sequence ID" value="TPN85382.1"/>
    <property type="molecule type" value="Genomic_DNA"/>
</dbReference>
<dbReference type="Proteomes" id="UP000315540">
    <property type="component" value="Unassembled WGS sequence"/>
</dbReference>
<reference evidence="2 3" key="1">
    <citation type="submission" date="2019-06" db="EMBL/GenBank/DDBJ databases">
        <authorList>
            <person name="Meng X."/>
        </authorList>
    </citation>
    <scope>NUCLEOTIDE SEQUENCE [LARGE SCALE GENOMIC DNA]</scope>
    <source>
        <strain evidence="2 3">M625</strain>
    </source>
</reference>
<feature type="transmembrane region" description="Helical" evidence="1">
    <location>
        <begin position="137"/>
        <end position="156"/>
    </location>
</feature>
<dbReference type="OrthoDB" id="1428480at2"/>
<keyword evidence="1" id="KW-1133">Transmembrane helix</keyword>
<keyword evidence="3" id="KW-1185">Reference proteome</keyword>
<comment type="caution">
    <text evidence="2">The sequence shown here is derived from an EMBL/GenBank/DDBJ whole genome shotgun (WGS) entry which is preliminary data.</text>
</comment>
<gene>
    <name evidence="2" type="ORF">FHK87_15315</name>
</gene>
<evidence type="ECO:0000313" key="2">
    <source>
        <dbReference type="EMBL" id="TPN85382.1"/>
    </source>
</evidence>
<proteinExistence type="predicted"/>
<feature type="transmembrane region" description="Helical" evidence="1">
    <location>
        <begin position="108"/>
        <end position="131"/>
    </location>
</feature>
<organism evidence="2 3">
    <name type="scientific">Aquimarina algicola</name>
    <dbReference type="NCBI Taxonomy" id="2589995"/>
    <lineage>
        <taxon>Bacteria</taxon>
        <taxon>Pseudomonadati</taxon>
        <taxon>Bacteroidota</taxon>
        <taxon>Flavobacteriia</taxon>
        <taxon>Flavobacteriales</taxon>
        <taxon>Flavobacteriaceae</taxon>
        <taxon>Aquimarina</taxon>
    </lineage>
</organism>